<dbReference type="InterPro" id="IPR027640">
    <property type="entry name" value="Kinesin-like_fam"/>
</dbReference>
<feature type="compositionally biased region" description="Polar residues" evidence="6">
    <location>
        <begin position="24"/>
        <end position="36"/>
    </location>
</feature>
<dbReference type="SUPFAM" id="SSF52540">
    <property type="entry name" value="P-loop containing nucleoside triphosphate hydrolases"/>
    <property type="match status" value="1"/>
</dbReference>
<feature type="compositionally biased region" description="Polar residues" evidence="6">
    <location>
        <begin position="1054"/>
        <end position="1071"/>
    </location>
</feature>
<dbReference type="PRINTS" id="PR00380">
    <property type="entry name" value="KINESINHEAVY"/>
</dbReference>
<dbReference type="GO" id="GO:0008017">
    <property type="term" value="F:microtubule binding"/>
    <property type="evidence" value="ECO:0007669"/>
    <property type="project" value="InterPro"/>
</dbReference>
<feature type="compositionally biased region" description="Polar residues" evidence="6">
    <location>
        <begin position="1"/>
        <end position="10"/>
    </location>
</feature>
<sequence length="1160" mass="127503">MTKNQTSSPRKPQGKRSRKAGGSDASQGARSSQVNASALPKMQYRITLTSGDITPDGARFFVYITLVGSLNALPEVALNTSAHLVRGGFEQSSSSSIAEAPELVPLLRSSSESFTVPAAEDIGSLDKVILRLEDEAGDTDALDALGWFLERVSVESICSSPGEACTEWAFSVNRWVNRDTEHLIELQRAMATEVLLDDRGAKVVKVRLAMHHLPSEPAHEEIYVSGSIPELGCWNVERAVRMEKVLPVALAQKESGRRSVNRNSWHGDWEYCFTLDPDAASDFDYKYFIRNQRTNAMIWEHGPNRKMLIERIAENQSDANVTVRLNDQWNTPTLCRKVLNSYLMNGIMSPLSKILGSSEDGVMAAVRRIRNELEEMRRENSTLRSMLQARSDVRPSGALSEEASLDTECKGSQNANVSALAVQKMNLSQLSFQGTQPDPAHDLNRAGLAHRLRHAREQTQLLQAILEQLRAEARASLDATASMIHTQSATLSQAIERCQRLRDHSMAMWRKEFHWRRKLFNQVQEITGNIRVFCRVRPVLPTENDHTVCNVLDNDKIAVRQKIFDFDRVFGPEHSQEQIYEDTSPLVTCALDGFNVCIFAYGQTGSGKTYTMSGSPESRGVNYRALAELFRLCEERSAAFSCHIQISMLEIYNESLRDLISGKTETRLEIKLGPDGKPYVPDLIWIPVEQLDHVWSVIEAGTRNRSQGATRMNIHSSRSHLIVSIMIEAVSRSTGDKLEGKLHLVDLAGSERVSRSEAEGDRLREAQHINKSLSALGDVFMALLAKQSHVPYRNSKLTYLLQDSLGGDSKTLMFVNVSPTAADETETLSSLMFAQRVAKVELPRASKHVESAQVAKYMKAVAKAQDDIRARDDEIALLRKQIEQLQRPQVRGTCSSIRSLPGTRNGIQVVSNQRTVLQRAHSSTLATTPPDDTTASDIEDDKENCFAGRRDSRRSARLAPAASPPGTNTRHSAAALHALQGCNANDASTTVDTTVSCVVDGVSEVYTAVDINPADAGIATSNTSVTERQLARGLCSPLATANQQQQQQQRNNNSSTGIANTPASKATSKRTGNVVAVANARTSSAVTALPSSSKTGSAGPPTPPSARRVVLRETRADLLRRQANEAKRTGTPARVRYAFGSRVEGAPAATAHASPNVSRR</sequence>
<dbReference type="InterPro" id="IPR001752">
    <property type="entry name" value="Kinesin_motor_dom"/>
</dbReference>
<dbReference type="eggNOG" id="KOG0239">
    <property type="taxonomic scope" value="Eukaryota"/>
</dbReference>
<evidence type="ECO:0000256" key="1">
    <source>
        <dbReference type="ARBA" id="ARBA00022741"/>
    </source>
</evidence>
<dbReference type="Pfam" id="PF00225">
    <property type="entry name" value="Kinesin"/>
    <property type="match status" value="1"/>
</dbReference>
<dbReference type="InterPro" id="IPR013783">
    <property type="entry name" value="Ig-like_fold"/>
</dbReference>
<dbReference type="GO" id="GO:0003777">
    <property type="term" value="F:microtubule motor activity"/>
    <property type="evidence" value="ECO:0007669"/>
    <property type="project" value="InterPro"/>
</dbReference>
<dbReference type="PROSITE" id="PS50095">
    <property type="entry name" value="PLAT"/>
    <property type="match status" value="1"/>
</dbReference>
<dbReference type="GeneID" id="16998189"/>
<dbReference type="PANTHER" id="PTHR47972">
    <property type="entry name" value="KINESIN-LIKE PROTEIN KLP-3"/>
    <property type="match status" value="1"/>
</dbReference>
<dbReference type="PROSITE" id="PS51166">
    <property type="entry name" value="CBM20"/>
    <property type="match status" value="1"/>
</dbReference>
<evidence type="ECO:0000256" key="4">
    <source>
        <dbReference type="PROSITE-ProRule" id="PRU00283"/>
    </source>
</evidence>
<dbReference type="EMBL" id="AP006502">
    <property type="protein sequence ID" value="BAM83113.1"/>
    <property type="molecule type" value="Genomic_DNA"/>
</dbReference>
<comment type="similarity">
    <text evidence="4">Belongs to the TRAFAC class myosin-kinesin ATPase superfamily. Kinesin family.</text>
</comment>
<reference evidence="10 11" key="1">
    <citation type="journal article" date="2004" name="Nature">
        <title>Genome sequence of the ultrasmall unicellular red alga Cyanidioschyzon merolae 10D.</title>
        <authorList>
            <person name="Matsuzaki M."/>
            <person name="Misumi O."/>
            <person name="Shin-i T."/>
            <person name="Maruyama S."/>
            <person name="Takahara M."/>
            <person name="Miyagishima S."/>
            <person name="Mori T."/>
            <person name="Nishida K."/>
            <person name="Yagisawa F."/>
            <person name="Nishida K."/>
            <person name="Yoshida Y."/>
            <person name="Nishimura Y."/>
            <person name="Nakao S."/>
            <person name="Kobayashi T."/>
            <person name="Momoyama Y."/>
            <person name="Higashiyama T."/>
            <person name="Minoda A."/>
            <person name="Sano M."/>
            <person name="Nomoto H."/>
            <person name="Oishi K."/>
            <person name="Hayashi H."/>
            <person name="Ohta F."/>
            <person name="Nishizaka S."/>
            <person name="Haga S."/>
            <person name="Miura S."/>
            <person name="Morishita T."/>
            <person name="Kabeya Y."/>
            <person name="Terasawa K."/>
            <person name="Suzuki Y."/>
            <person name="Ishii Y."/>
            <person name="Asakawa S."/>
            <person name="Takano H."/>
            <person name="Ohta N."/>
            <person name="Kuroiwa H."/>
            <person name="Tanaka K."/>
            <person name="Shimizu N."/>
            <person name="Sugano S."/>
            <person name="Sato N."/>
            <person name="Nozaki H."/>
            <person name="Ogasawara N."/>
            <person name="Kohara Y."/>
            <person name="Kuroiwa T."/>
        </authorList>
    </citation>
    <scope>NUCLEOTIDE SEQUENCE [LARGE SCALE GENOMIC DNA]</scope>
    <source>
        <strain evidence="10 11">10D</strain>
    </source>
</reference>
<evidence type="ECO:0000256" key="5">
    <source>
        <dbReference type="SAM" id="Coils"/>
    </source>
</evidence>
<dbReference type="STRING" id="280699.M1VMB3"/>
<feature type="compositionally biased region" description="Low complexity" evidence="6">
    <location>
        <begin position="922"/>
        <end position="936"/>
    </location>
</feature>
<dbReference type="CDD" id="cd01366">
    <property type="entry name" value="KISc_C_terminal"/>
    <property type="match status" value="1"/>
</dbReference>
<feature type="coiled-coil region" evidence="5">
    <location>
        <begin position="359"/>
        <end position="386"/>
    </location>
</feature>
<dbReference type="PROSITE" id="PS50067">
    <property type="entry name" value="KINESIN_MOTOR_2"/>
    <property type="match status" value="1"/>
</dbReference>
<dbReference type="AlphaFoldDB" id="M1VMB3"/>
<evidence type="ECO:0000259" key="8">
    <source>
        <dbReference type="PROSITE" id="PS50095"/>
    </source>
</evidence>
<keyword evidence="5" id="KW-0175">Coiled coil</keyword>
<dbReference type="Gene3D" id="2.60.40.10">
    <property type="entry name" value="Immunoglobulins"/>
    <property type="match status" value="1"/>
</dbReference>
<dbReference type="PANTHER" id="PTHR47972:SF28">
    <property type="entry name" value="KINESIN-LIKE PROTEIN KLP-3"/>
    <property type="match status" value="1"/>
</dbReference>
<keyword evidence="2 4" id="KW-0067">ATP-binding</keyword>
<keyword evidence="11" id="KW-1185">Reference proteome</keyword>
<evidence type="ECO:0000256" key="6">
    <source>
        <dbReference type="SAM" id="MobiDB-lite"/>
    </source>
</evidence>
<protein>
    <submittedName>
        <fullName evidence="10">Kinesin-related protein, C-terminal motor subfamily</fullName>
    </submittedName>
</protein>
<evidence type="ECO:0000256" key="3">
    <source>
        <dbReference type="PROSITE-ProRule" id="PRU00152"/>
    </source>
</evidence>
<feature type="region of interest" description="Disordered" evidence="6">
    <location>
        <begin position="1"/>
        <end position="36"/>
    </location>
</feature>
<name>M1VMB3_CYAM1</name>
<dbReference type="GO" id="GO:0005524">
    <property type="term" value="F:ATP binding"/>
    <property type="evidence" value="ECO:0007669"/>
    <property type="project" value="UniProtKB-UniRule"/>
</dbReference>
<dbReference type="InterPro" id="IPR019821">
    <property type="entry name" value="Kinesin_motor_CS"/>
</dbReference>
<dbReference type="Proteomes" id="UP000007014">
    <property type="component" value="Chromosome 20"/>
</dbReference>
<evidence type="ECO:0000259" key="7">
    <source>
        <dbReference type="PROSITE" id="PS50067"/>
    </source>
</evidence>
<evidence type="ECO:0000259" key="9">
    <source>
        <dbReference type="PROSITE" id="PS51166"/>
    </source>
</evidence>
<dbReference type="InterPro" id="IPR027417">
    <property type="entry name" value="P-loop_NTPase"/>
</dbReference>
<dbReference type="OrthoDB" id="3176171at2759"/>
<feature type="region of interest" description="Disordered" evidence="6">
    <location>
        <begin position="1038"/>
        <end position="1072"/>
    </location>
</feature>
<dbReference type="SUPFAM" id="SSF49723">
    <property type="entry name" value="Lipase/lipooxygenase domain (PLAT/LH2 domain)"/>
    <property type="match status" value="1"/>
</dbReference>
<reference evidence="10 11" key="2">
    <citation type="journal article" date="2007" name="BMC Biol.">
        <title>A 100%-complete sequence reveals unusually simple genomic features in the hot-spring red alga Cyanidioschyzon merolae.</title>
        <authorList>
            <person name="Nozaki H."/>
            <person name="Takano H."/>
            <person name="Misumi O."/>
            <person name="Terasawa K."/>
            <person name="Matsuzaki M."/>
            <person name="Maruyama S."/>
            <person name="Nishida K."/>
            <person name="Yagisawa F."/>
            <person name="Yoshida Y."/>
            <person name="Fujiwara T."/>
            <person name="Takio S."/>
            <person name="Tamura K."/>
            <person name="Chung S.J."/>
            <person name="Nakamura S."/>
            <person name="Kuroiwa H."/>
            <person name="Tanaka K."/>
            <person name="Sato N."/>
            <person name="Kuroiwa T."/>
        </authorList>
    </citation>
    <scope>NUCLEOTIDE SEQUENCE [LARGE SCALE GENOMIC DNA]</scope>
    <source>
        <strain evidence="10 11">10D</strain>
    </source>
</reference>
<feature type="binding site" evidence="4">
    <location>
        <begin position="602"/>
        <end position="609"/>
    </location>
    <ligand>
        <name>ATP</name>
        <dbReference type="ChEBI" id="CHEBI:30616"/>
    </ligand>
</feature>
<dbReference type="RefSeq" id="XP_005539149.1">
    <property type="nucleotide sequence ID" value="XM_005539092.1"/>
</dbReference>
<feature type="compositionally biased region" description="Polar residues" evidence="6">
    <location>
        <begin position="1084"/>
        <end position="1096"/>
    </location>
</feature>
<feature type="domain" description="Kinesin motor" evidence="7">
    <location>
        <begin position="529"/>
        <end position="840"/>
    </location>
</feature>
<dbReference type="Gramene" id="CMT097CT">
    <property type="protein sequence ID" value="CMT097CT"/>
    <property type="gene ID" value="CMT097C"/>
</dbReference>
<evidence type="ECO:0000313" key="10">
    <source>
        <dbReference type="EMBL" id="BAM83113.1"/>
    </source>
</evidence>
<keyword evidence="1 4" id="KW-0547">Nucleotide-binding</keyword>
<feature type="domain" description="PLAT" evidence="8">
    <location>
        <begin position="42"/>
        <end position="190"/>
    </location>
</feature>
<dbReference type="PROSITE" id="PS00411">
    <property type="entry name" value="KINESIN_MOTOR_1"/>
    <property type="match status" value="1"/>
</dbReference>
<accession>M1VMB3</accession>
<dbReference type="GO" id="GO:2001070">
    <property type="term" value="F:starch binding"/>
    <property type="evidence" value="ECO:0007669"/>
    <property type="project" value="InterPro"/>
</dbReference>
<organism evidence="10 11">
    <name type="scientific">Cyanidioschyzon merolae (strain NIES-3377 / 10D)</name>
    <name type="common">Unicellular red alga</name>
    <dbReference type="NCBI Taxonomy" id="280699"/>
    <lineage>
        <taxon>Eukaryota</taxon>
        <taxon>Rhodophyta</taxon>
        <taxon>Bangiophyceae</taxon>
        <taxon>Cyanidiales</taxon>
        <taxon>Cyanidiaceae</taxon>
        <taxon>Cyanidioschyzon</taxon>
    </lineage>
</organism>
<dbReference type="GO" id="GO:0015630">
    <property type="term" value="C:microtubule cytoskeleton"/>
    <property type="evidence" value="ECO:0007669"/>
    <property type="project" value="TreeGrafter"/>
</dbReference>
<evidence type="ECO:0000313" key="11">
    <source>
        <dbReference type="Proteomes" id="UP000007014"/>
    </source>
</evidence>
<dbReference type="InterPro" id="IPR013784">
    <property type="entry name" value="Carb-bd-like_fold"/>
</dbReference>
<dbReference type="SUPFAM" id="SSF49452">
    <property type="entry name" value="Starch-binding domain-like"/>
    <property type="match status" value="1"/>
</dbReference>
<dbReference type="InterPro" id="IPR002044">
    <property type="entry name" value="CBM20"/>
</dbReference>
<proteinExistence type="inferred from homology"/>
<dbReference type="Gene3D" id="2.60.60.20">
    <property type="entry name" value="PLAT/LH2 domain"/>
    <property type="match status" value="1"/>
</dbReference>
<feature type="compositionally biased region" description="Low complexity" evidence="6">
    <location>
        <begin position="1042"/>
        <end position="1053"/>
    </location>
</feature>
<dbReference type="InterPro" id="IPR001024">
    <property type="entry name" value="PLAT/LH2_dom"/>
</dbReference>
<dbReference type="GO" id="GO:0007018">
    <property type="term" value="P:microtubule-based movement"/>
    <property type="evidence" value="ECO:0007669"/>
    <property type="project" value="InterPro"/>
</dbReference>
<dbReference type="SMART" id="SM01065">
    <property type="entry name" value="CBM_2"/>
    <property type="match status" value="1"/>
</dbReference>
<dbReference type="SMR" id="M1VMB3"/>
<feature type="domain" description="CBM20" evidence="9">
    <location>
        <begin position="198"/>
        <end position="331"/>
    </location>
</feature>
<gene>
    <name evidence="10" type="ORF">CYME_CMT097C</name>
</gene>
<feature type="region of interest" description="Disordered" evidence="6">
    <location>
        <begin position="920"/>
        <end position="970"/>
    </location>
</feature>
<feature type="region of interest" description="Disordered" evidence="6">
    <location>
        <begin position="1084"/>
        <end position="1109"/>
    </location>
</feature>
<dbReference type="Gene3D" id="3.40.850.10">
    <property type="entry name" value="Kinesin motor domain"/>
    <property type="match status" value="1"/>
</dbReference>
<comment type="caution">
    <text evidence="3">Lacks conserved residue(s) required for the propagation of feature annotation.</text>
</comment>
<dbReference type="HOGENOM" id="CLU_275395_0_0_1"/>
<dbReference type="FunFam" id="3.40.850.10:FF:000113">
    <property type="entry name" value="Kinesin-like protein"/>
    <property type="match status" value="1"/>
</dbReference>
<dbReference type="SMART" id="SM00129">
    <property type="entry name" value="KISc"/>
    <property type="match status" value="1"/>
</dbReference>
<dbReference type="InterPro" id="IPR036392">
    <property type="entry name" value="PLAT/LH2_dom_sf"/>
</dbReference>
<dbReference type="InterPro" id="IPR036961">
    <property type="entry name" value="Kinesin_motor_dom_sf"/>
</dbReference>
<dbReference type="Pfam" id="PF00686">
    <property type="entry name" value="CBM_20"/>
    <property type="match status" value="1"/>
</dbReference>
<evidence type="ECO:0000256" key="2">
    <source>
        <dbReference type="ARBA" id="ARBA00022840"/>
    </source>
</evidence>
<dbReference type="KEGG" id="cme:CYME_CMT097C"/>
<keyword evidence="4" id="KW-0505">Motor protein</keyword>